<evidence type="ECO:0000256" key="4">
    <source>
        <dbReference type="ARBA" id="ARBA00022833"/>
    </source>
</evidence>
<dbReference type="Gene3D" id="1.20.140.70">
    <property type="entry name" value="Oligopeptidase f, N-terminal domain"/>
    <property type="match status" value="1"/>
</dbReference>
<dbReference type="PANTHER" id="PTHR11804:SF5">
    <property type="entry name" value="OLIGOENDOPEPTIDASE F"/>
    <property type="match status" value="1"/>
</dbReference>
<keyword evidence="1 6" id="KW-0645">Protease</keyword>
<accession>A0A937AKZ4</accession>
<comment type="cofactor">
    <cofactor evidence="6">
        <name>Zn(2+)</name>
        <dbReference type="ChEBI" id="CHEBI:29105"/>
    </cofactor>
    <text evidence="6">Binds 1 zinc ion.</text>
</comment>
<dbReference type="InterPro" id="IPR013647">
    <property type="entry name" value="OligopepF_N_dom"/>
</dbReference>
<evidence type="ECO:0000256" key="1">
    <source>
        <dbReference type="ARBA" id="ARBA00022670"/>
    </source>
</evidence>
<organism evidence="9 10">
    <name type="scientific">Candidatus Liberibacter ctenarytainae</name>
    <dbReference type="NCBI Taxonomy" id="2020335"/>
    <lineage>
        <taxon>Bacteria</taxon>
        <taxon>Pseudomonadati</taxon>
        <taxon>Pseudomonadota</taxon>
        <taxon>Alphaproteobacteria</taxon>
        <taxon>Hyphomicrobiales</taxon>
        <taxon>Rhizobiaceae</taxon>
        <taxon>Liberibacter</taxon>
    </lineage>
</organism>
<keyword evidence="4 6" id="KW-0862">Zinc</keyword>
<keyword evidence="5 6" id="KW-0482">Metalloprotease</keyword>
<dbReference type="GO" id="GO:0004222">
    <property type="term" value="F:metalloendopeptidase activity"/>
    <property type="evidence" value="ECO:0007669"/>
    <property type="project" value="InterPro"/>
</dbReference>
<dbReference type="GO" id="GO:0006508">
    <property type="term" value="P:proteolysis"/>
    <property type="evidence" value="ECO:0007669"/>
    <property type="project" value="UniProtKB-KW"/>
</dbReference>
<gene>
    <name evidence="9" type="ORF">EU981_04665</name>
</gene>
<evidence type="ECO:0000313" key="9">
    <source>
        <dbReference type="EMBL" id="MBL0849346.1"/>
    </source>
</evidence>
<dbReference type="SUPFAM" id="SSF55486">
    <property type="entry name" value="Metalloproteases ('zincins'), catalytic domain"/>
    <property type="match status" value="1"/>
</dbReference>
<dbReference type="InterPro" id="IPR045090">
    <property type="entry name" value="Pept_M3A_M3B"/>
</dbReference>
<evidence type="ECO:0000259" key="8">
    <source>
        <dbReference type="Pfam" id="PF08439"/>
    </source>
</evidence>
<dbReference type="NCBIfam" id="TIGR02290">
    <property type="entry name" value="M3_fam_3"/>
    <property type="match status" value="1"/>
</dbReference>
<evidence type="ECO:0000256" key="2">
    <source>
        <dbReference type="ARBA" id="ARBA00022723"/>
    </source>
</evidence>
<dbReference type="Pfam" id="PF08439">
    <property type="entry name" value="Peptidase_M3_N"/>
    <property type="match status" value="1"/>
</dbReference>
<dbReference type="InterPro" id="IPR001567">
    <property type="entry name" value="Pept_M3A_M3B_dom"/>
</dbReference>
<dbReference type="Pfam" id="PF01432">
    <property type="entry name" value="Peptidase_M3"/>
    <property type="match status" value="1"/>
</dbReference>
<dbReference type="Proteomes" id="UP000736856">
    <property type="component" value="Unassembled WGS sequence"/>
</dbReference>
<evidence type="ECO:0000259" key="7">
    <source>
        <dbReference type="Pfam" id="PF01432"/>
    </source>
</evidence>
<evidence type="ECO:0000256" key="3">
    <source>
        <dbReference type="ARBA" id="ARBA00022801"/>
    </source>
</evidence>
<name>A0A937AKZ4_9HYPH</name>
<evidence type="ECO:0000256" key="6">
    <source>
        <dbReference type="RuleBase" id="RU003435"/>
    </source>
</evidence>
<proteinExistence type="inferred from homology"/>
<keyword evidence="2 6" id="KW-0479">Metal-binding</keyword>
<dbReference type="AlphaFoldDB" id="A0A937AKZ4"/>
<feature type="domain" description="Oligopeptidase F N-terminal" evidence="8">
    <location>
        <begin position="145"/>
        <end position="214"/>
    </location>
</feature>
<dbReference type="InterPro" id="IPR011977">
    <property type="entry name" value="Pept_M3B_clade3"/>
</dbReference>
<reference evidence="9" key="1">
    <citation type="submission" date="2019-02" db="EMBL/GenBank/DDBJ databases">
        <title>A novel Candidatus Liberibacter species associated with the New Zealand native fuchsia psyllid, Ctenarytaina fuchsiae.</title>
        <authorList>
            <person name="Thompson S.M."/>
            <person name="Jorgensen N."/>
            <person name="David C."/>
            <person name="Bulman S.R."/>
            <person name="Smith G.R."/>
        </authorList>
    </citation>
    <scope>NUCLEOTIDE SEQUENCE</scope>
    <source>
        <strain evidence="9">Oxford</strain>
    </source>
</reference>
<dbReference type="EMBL" id="SEOL01000011">
    <property type="protein sequence ID" value="MBL0849346.1"/>
    <property type="molecule type" value="Genomic_DNA"/>
</dbReference>
<comment type="similarity">
    <text evidence="6">Belongs to the peptidase M3 family.</text>
</comment>
<dbReference type="GO" id="GO:0006518">
    <property type="term" value="P:peptide metabolic process"/>
    <property type="evidence" value="ECO:0007669"/>
    <property type="project" value="TreeGrafter"/>
</dbReference>
<dbReference type="Gene3D" id="1.10.1370.20">
    <property type="entry name" value="Oligoendopeptidase f, C-terminal domain"/>
    <property type="match status" value="1"/>
</dbReference>
<dbReference type="InterPro" id="IPR042088">
    <property type="entry name" value="OligoPept_F_C"/>
</dbReference>
<keyword evidence="3 6" id="KW-0378">Hydrolase</keyword>
<sequence length="626" mass="71789">MTPNIYQKFFAHNSFVGAFFSPHDIKGDPTKDLGNPPLWNLQDLYPSHDSQEILNDIIHIDHESLSFQECWQNHLANATSQTDSKGLGTAISEYEKLNDLIGRVFSYATLLYNCHLSDPSICKFYTDTTTHLVSLTNRLIFFTIEISNLDETLLEKSYSKDPVALRYSPWIKKIRKFKKHLLSDDMECLLSDTAQTGSDAIKRFFAESMASLRFKVNEQKLSIEQALNLLTDPDRKIRESAGKELYKTFEKSSYIFSFVTNTLAKEEETQDRWRKYAKIADSRHLSNDIEPSIVESLTTTVKSFYPKISHRYYALKKKWLNLDKMNFWDRSAPFPDSSQSIIPFEEARDITLTAYAKFSPQMAEIAEKFFTHKWIDALQYEGKSPGAFSHGTVPSSHPYILLNYAGKTRDVSTLAHEIGHGIHQVMSAEKQGALLADSPLILAETASIFGEELVFDYLINTISHKKERKILLANKIEDSINSIIRQIAFYDFELRIHAERRSTGELPVKTINAIWIETQKEALGPAFDLDNSGYDNLWMIVPHFINSPFYVYSYAFGNCLVNSLYGIYKSGAVEQFQEKYLNILRAGSSKHHSELLRPFGINLSDPHFWSQGLQIVEKMIDEIEQM</sequence>
<dbReference type="GO" id="GO:0046872">
    <property type="term" value="F:metal ion binding"/>
    <property type="evidence" value="ECO:0007669"/>
    <property type="project" value="UniProtKB-UniRule"/>
</dbReference>
<evidence type="ECO:0000313" key="10">
    <source>
        <dbReference type="Proteomes" id="UP000736856"/>
    </source>
</evidence>
<protein>
    <submittedName>
        <fullName evidence="9">M3 family oligoendopeptidase</fullName>
    </submittedName>
</protein>
<evidence type="ECO:0000256" key="5">
    <source>
        <dbReference type="ARBA" id="ARBA00023049"/>
    </source>
</evidence>
<feature type="domain" description="Peptidase M3A/M3B catalytic" evidence="7">
    <location>
        <begin position="229"/>
        <end position="613"/>
    </location>
</feature>
<dbReference type="PANTHER" id="PTHR11804">
    <property type="entry name" value="PROTEASE M3 THIMET OLIGOPEPTIDASE-RELATED"/>
    <property type="match status" value="1"/>
</dbReference>
<dbReference type="CDD" id="cd09610">
    <property type="entry name" value="M3B_PepF"/>
    <property type="match status" value="1"/>
</dbReference>
<comment type="caution">
    <text evidence="9">The sequence shown here is derived from an EMBL/GenBank/DDBJ whole genome shotgun (WGS) entry which is preliminary data.</text>
</comment>